<evidence type="ECO:0000256" key="1">
    <source>
        <dbReference type="SAM" id="MobiDB-lite"/>
    </source>
</evidence>
<dbReference type="Proteomes" id="UP001157418">
    <property type="component" value="Unassembled WGS sequence"/>
</dbReference>
<feature type="signal peptide" evidence="2">
    <location>
        <begin position="1"/>
        <end position="26"/>
    </location>
</feature>
<dbReference type="EMBL" id="CAKMRJ010000001">
    <property type="protein sequence ID" value="CAH1411988.1"/>
    <property type="molecule type" value="Genomic_DNA"/>
</dbReference>
<protein>
    <recommendedName>
        <fullName evidence="5">Dirigent protein</fullName>
    </recommendedName>
</protein>
<feature type="chain" id="PRO_5043762317" description="Dirigent protein" evidence="2">
    <location>
        <begin position="27"/>
        <end position="185"/>
    </location>
</feature>
<proteinExistence type="predicted"/>
<reference evidence="3 4" key="1">
    <citation type="submission" date="2022-01" db="EMBL/GenBank/DDBJ databases">
        <authorList>
            <person name="Xiong W."/>
            <person name="Schranz E."/>
        </authorList>
    </citation>
    <scope>NUCLEOTIDE SEQUENCE [LARGE SCALE GENOMIC DNA]</scope>
</reference>
<accession>A0AAU9LTI5</accession>
<feature type="compositionally biased region" description="Basic and acidic residues" evidence="1">
    <location>
        <begin position="46"/>
        <end position="56"/>
    </location>
</feature>
<evidence type="ECO:0008006" key="5">
    <source>
        <dbReference type="Google" id="ProtNLM"/>
    </source>
</evidence>
<dbReference type="AlphaFoldDB" id="A0AAU9LTI5"/>
<sequence length="185" mass="19826">MGATRGFLIAAMLAISVAGFPSFAEARSLSPVPAPSSNGPSFSIDEESKSVKQEHTEVEEEKIMGIIIPLLIWGAAQQNQTDVLESSAPLIQASSFSWKRVLVLGHVFGTRTRPTVESLDFGRTILGSNKKITTLLEETYNCTWWLVGATAATGGGDDRSSTTVATCYGGRRLLRQPSASFLVGF</sequence>
<comment type="caution">
    <text evidence="3">The sequence shown here is derived from an EMBL/GenBank/DDBJ whole genome shotgun (WGS) entry which is preliminary data.</text>
</comment>
<evidence type="ECO:0000313" key="4">
    <source>
        <dbReference type="Proteomes" id="UP001157418"/>
    </source>
</evidence>
<evidence type="ECO:0000256" key="2">
    <source>
        <dbReference type="SAM" id="SignalP"/>
    </source>
</evidence>
<organism evidence="3 4">
    <name type="scientific">Lactuca virosa</name>
    <dbReference type="NCBI Taxonomy" id="75947"/>
    <lineage>
        <taxon>Eukaryota</taxon>
        <taxon>Viridiplantae</taxon>
        <taxon>Streptophyta</taxon>
        <taxon>Embryophyta</taxon>
        <taxon>Tracheophyta</taxon>
        <taxon>Spermatophyta</taxon>
        <taxon>Magnoliopsida</taxon>
        <taxon>eudicotyledons</taxon>
        <taxon>Gunneridae</taxon>
        <taxon>Pentapetalae</taxon>
        <taxon>asterids</taxon>
        <taxon>campanulids</taxon>
        <taxon>Asterales</taxon>
        <taxon>Asteraceae</taxon>
        <taxon>Cichorioideae</taxon>
        <taxon>Cichorieae</taxon>
        <taxon>Lactucinae</taxon>
        <taxon>Lactuca</taxon>
    </lineage>
</organism>
<keyword evidence="4" id="KW-1185">Reference proteome</keyword>
<name>A0AAU9LTI5_9ASTR</name>
<evidence type="ECO:0000313" key="3">
    <source>
        <dbReference type="EMBL" id="CAH1411988.1"/>
    </source>
</evidence>
<feature type="region of interest" description="Disordered" evidence="1">
    <location>
        <begin position="31"/>
        <end position="56"/>
    </location>
</feature>
<gene>
    <name evidence="3" type="ORF">LVIROSA_LOCUS44</name>
</gene>
<keyword evidence="2" id="KW-0732">Signal</keyword>